<dbReference type="GO" id="GO:0003700">
    <property type="term" value="F:DNA-binding transcription factor activity"/>
    <property type="evidence" value="ECO:0007669"/>
    <property type="project" value="InterPro"/>
</dbReference>
<comment type="caution">
    <text evidence="5">The sequence shown here is derived from an EMBL/GenBank/DDBJ whole genome shotgun (WGS) entry which is preliminary data.</text>
</comment>
<feature type="domain" description="HTH araC/xylS-type" evidence="4">
    <location>
        <begin position="203"/>
        <end position="308"/>
    </location>
</feature>
<sequence>MTNRRVYRIKTIGEFHKFRNLPKPEHPLISVINVETAKHLHSDEPMNLLLDFYMIALKRNLNEKGAVRLKYGQQEYDFDEGTMSFMSPNQLFSIALDKEEELKQSGWVLLIHPDFLWNTSLAKKIKQYDFFDYAVNEALFLSEKEEAIIVSIIRNIQQEYHSNIDDHSQNVIIAQLELLLTYAERFYHRQFNTRKIGNHQILSRLDELLTDYFNSDDLIQKGLPTVQFISESLNVSVSYLSRVLKRLTGQSTQQHIHDKLIEKAKEKLSTTDLSVSEIAYELGFEHPQSFSKLFKAKTKLLPLEFRQSFN</sequence>
<evidence type="ECO:0000313" key="5">
    <source>
        <dbReference type="EMBL" id="PSL23355.1"/>
    </source>
</evidence>
<evidence type="ECO:0000259" key="4">
    <source>
        <dbReference type="PROSITE" id="PS01124"/>
    </source>
</evidence>
<dbReference type="Proteomes" id="UP000240978">
    <property type="component" value="Unassembled WGS sequence"/>
</dbReference>
<keyword evidence="6" id="KW-1185">Reference proteome</keyword>
<proteinExistence type="predicted"/>
<dbReference type="EMBL" id="PYGK01000018">
    <property type="protein sequence ID" value="PSL23355.1"/>
    <property type="molecule type" value="Genomic_DNA"/>
</dbReference>
<dbReference type="InterPro" id="IPR018060">
    <property type="entry name" value="HTH_AraC"/>
</dbReference>
<accession>A0A2P8FNW8</accession>
<keyword evidence="1" id="KW-0805">Transcription regulation</keyword>
<keyword evidence="2" id="KW-0238">DNA-binding</keyword>
<dbReference type="Pfam" id="PF12833">
    <property type="entry name" value="HTH_18"/>
    <property type="match status" value="1"/>
</dbReference>
<keyword evidence="3" id="KW-0804">Transcription</keyword>
<dbReference type="PANTHER" id="PTHR43280:SF32">
    <property type="entry name" value="TRANSCRIPTIONAL REGULATORY PROTEIN"/>
    <property type="match status" value="1"/>
</dbReference>
<protein>
    <submittedName>
        <fullName evidence="5">Helix-turn-helix protein</fullName>
    </submittedName>
</protein>
<dbReference type="SMART" id="SM00342">
    <property type="entry name" value="HTH_ARAC"/>
    <property type="match status" value="1"/>
</dbReference>
<organism evidence="5 6">
    <name type="scientific">Chitinophaga ginsengisoli</name>
    <dbReference type="NCBI Taxonomy" id="363837"/>
    <lineage>
        <taxon>Bacteria</taxon>
        <taxon>Pseudomonadati</taxon>
        <taxon>Bacteroidota</taxon>
        <taxon>Chitinophagia</taxon>
        <taxon>Chitinophagales</taxon>
        <taxon>Chitinophagaceae</taxon>
        <taxon>Chitinophaga</taxon>
    </lineage>
</organism>
<evidence type="ECO:0000256" key="3">
    <source>
        <dbReference type="ARBA" id="ARBA00023163"/>
    </source>
</evidence>
<name>A0A2P8FNW8_9BACT</name>
<dbReference type="GO" id="GO:0043565">
    <property type="term" value="F:sequence-specific DNA binding"/>
    <property type="evidence" value="ECO:0007669"/>
    <property type="project" value="InterPro"/>
</dbReference>
<dbReference type="Gene3D" id="1.10.10.60">
    <property type="entry name" value="Homeodomain-like"/>
    <property type="match status" value="1"/>
</dbReference>
<gene>
    <name evidence="5" type="ORF">CLV42_11872</name>
</gene>
<dbReference type="RefSeq" id="WP_106605466.1">
    <property type="nucleotide sequence ID" value="NZ_PYGK01000018.1"/>
</dbReference>
<dbReference type="SUPFAM" id="SSF46689">
    <property type="entry name" value="Homeodomain-like"/>
    <property type="match status" value="1"/>
</dbReference>
<dbReference type="PANTHER" id="PTHR43280">
    <property type="entry name" value="ARAC-FAMILY TRANSCRIPTIONAL REGULATOR"/>
    <property type="match status" value="1"/>
</dbReference>
<evidence type="ECO:0000256" key="1">
    <source>
        <dbReference type="ARBA" id="ARBA00023015"/>
    </source>
</evidence>
<evidence type="ECO:0000313" key="6">
    <source>
        <dbReference type="Proteomes" id="UP000240978"/>
    </source>
</evidence>
<evidence type="ECO:0000256" key="2">
    <source>
        <dbReference type="ARBA" id="ARBA00023125"/>
    </source>
</evidence>
<reference evidence="5 6" key="1">
    <citation type="submission" date="2018-03" db="EMBL/GenBank/DDBJ databases">
        <title>Genomic Encyclopedia of Archaeal and Bacterial Type Strains, Phase II (KMG-II): from individual species to whole genera.</title>
        <authorList>
            <person name="Goeker M."/>
        </authorList>
    </citation>
    <scope>NUCLEOTIDE SEQUENCE [LARGE SCALE GENOMIC DNA]</scope>
    <source>
        <strain evidence="5 6">DSM 18107</strain>
    </source>
</reference>
<dbReference type="AlphaFoldDB" id="A0A2P8FNW8"/>
<dbReference type="OrthoDB" id="644686at2"/>
<dbReference type="InterPro" id="IPR009057">
    <property type="entry name" value="Homeodomain-like_sf"/>
</dbReference>
<dbReference type="PROSITE" id="PS01124">
    <property type="entry name" value="HTH_ARAC_FAMILY_2"/>
    <property type="match status" value="1"/>
</dbReference>